<dbReference type="InterPro" id="IPR003598">
    <property type="entry name" value="Ig_sub2"/>
</dbReference>
<sequence length="107" mass="11370">MDSLGLLNVTISPAKTDVHQGRSQGIKCTVTGKPAAITVLWFFTPTGSNQQKTLSTTNSVKYSGGTIRRPSLTVLNFQSSDGGTYECSATNAVGTRTSAISVLRFIR</sequence>
<feature type="domain" description="Ig-like" evidence="3">
    <location>
        <begin position="7"/>
        <end position="101"/>
    </location>
</feature>
<dbReference type="GO" id="GO:0008046">
    <property type="term" value="F:axon guidance receptor activity"/>
    <property type="evidence" value="ECO:0007669"/>
    <property type="project" value="TreeGrafter"/>
</dbReference>
<dbReference type="PANTHER" id="PTHR45080:SF8">
    <property type="entry name" value="IG-LIKE DOMAIN-CONTAINING PROTEIN"/>
    <property type="match status" value="1"/>
</dbReference>
<evidence type="ECO:0000256" key="2">
    <source>
        <dbReference type="ARBA" id="ARBA00023157"/>
    </source>
</evidence>
<dbReference type="OrthoDB" id="6157574at2759"/>
<dbReference type="GO" id="GO:0030424">
    <property type="term" value="C:axon"/>
    <property type="evidence" value="ECO:0007669"/>
    <property type="project" value="TreeGrafter"/>
</dbReference>
<dbReference type="GO" id="GO:0005886">
    <property type="term" value="C:plasma membrane"/>
    <property type="evidence" value="ECO:0007669"/>
    <property type="project" value="TreeGrafter"/>
</dbReference>
<comment type="caution">
    <text evidence="4">The sequence shown here is derived from an EMBL/GenBank/DDBJ whole genome shotgun (WGS) entry which is preliminary data.</text>
</comment>
<dbReference type="Proteomes" id="UP000596742">
    <property type="component" value="Unassembled WGS sequence"/>
</dbReference>
<dbReference type="SMART" id="SM00409">
    <property type="entry name" value="IG"/>
    <property type="match status" value="1"/>
</dbReference>
<evidence type="ECO:0000313" key="5">
    <source>
        <dbReference type="Proteomes" id="UP000596742"/>
    </source>
</evidence>
<keyword evidence="1" id="KW-0732">Signal</keyword>
<evidence type="ECO:0000256" key="1">
    <source>
        <dbReference type="ARBA" id="ARBA00022729"/>
    </source>
</evidence>
<dbReference type="PANTHER" id="PTHR45080">
    <property type="entry name" value="CONTACTIN 5"/>
    <property type="match status" value="1"/>
</dbReference>
<accession>A0A8B6E0I8</accession>
<dbReference type="SUPFAM" id="SSF48726">
    <property type="entry name" value="Immunoglobulin"/>
    <property type="match status" value="1"/>
</dbReference>
<dbReference type="Pfam" id="PF07679">
    <property type="entry name" value="I-set"/>
    <property type="match status" value="1"/>
</dbReference>
<dbReference type="Gene3D" id="2.60.40.10">
    <property type="entry name" value="Immunoglobulins"/>
    <property type="match status" value="1"/>
</dbReference>
<evidence type="ECO:0000259" key="3">
    <source>
        <dbReference type="PROSITE" id="PS50835"/>
    </source>
</evidence>
<dbReference type="GO" id="GO:0007156">
    <property type="term" value="P:homophilic cell adhesion via plasma membrane adhesion molecules"/>
    <property type="evidence" value="ECO:0007669"/>
    <property type="project" value="TreeGrafter"/>
</dbReference>
<name>A0A8B6E0I8_MYTGA</name>
<dbReference type="PROSITE" id="PS50835">
    <property type="entry name" value="IG_LIKE"/>
    <property type="match status" value="1"/>
</dbReference>
<dbReference type="GO" id="GO:0050808">
    <property type="term" value="P:synapse organization"/>
    <property type="evidence" value="ECO:0007669"/>
    <property type="project" value="TreeGrafter"/>
</dbReference>
<gene>
    <name evidence="4" type="ORF">MGAL_10B028072</name>
</gene>
<dbReference type="GO" id="GO:0043025">
    <property type="term" value="C:neuronal cell body"/>
    <property type="evidence" value="ECO:0007669"/>
    <property type="project" value="TreeGrafter"/>
</dbReference>
<dbReference type="InterPro" id="IPR007110">
    <property type="entry name" value="Ig-like_dom"/>
</dbReference>
<dbReference type="InterPro" id="IPR013098">
    <property type="entry name" value="Ig_I-set"/>
</dbReference>
<dbReference type="SMART" id="SM00408">
    <property type="entry name" value="IGc2"/>
    <property type="match status" value="1"/>
</dbReference>
<keyword evidence="2" id="KW-1015">Disulfide bond</keyword>
<dbReference type="EMBL" id="UYJE01004325">
    <property type="protein sequence ID" value="VDI27127.1"/>
    <property type="molecule type" value="Genomic_DNA"/>
</dbReference>
<proteinExistence type="predicted"/>
<reference evidence="4" key="1">
    <citation type="submission" date="2018-11" db="EMBL/GenBank/DDBJ databases">
        <authorList>
            <person name="Alioto T."/>
            <person name="Alioto T."/>
        </authorList>
    </citation>
    <scope>NUCLEOTIDE SEQUENCE</scope>
</reference>
<dbReference type="InterPro" id="IPR013783">
    <property type="entry name" value="Ig-like_fold"/>
</dbReference>
<organism evidence="4 5">
    <name type="scientific">Mytilus galloprovincialis</name>
    <name type="common">Mediterranean mussel</name>
    <dbReference type="NCBI Taxonomy" id="29158"/>
    <lineage>
        <taxon>Eukaryota</taxon>
        <taxon>Metazoa</taxon>
        <taxon>Spiralia</taxon>
        <taxon>Lophotrochozoa</taxon>
        <taxon>Mollusca</taxon>
        <taxon>Bivalvia</taxon>
        <taxon>Autobranchia</taxon>
        <taxon>Pteriomorphia</taxon>
        <taxon>Mytilida</taxon>
        <taxon>Mytiloidea</taxon>
        <taxon>Mytilidae</taxon>
        <taxon>Mytilinae</taxon>
        <taxon>Mytilus</taxon>
    </lineage>
</organism>
<protein>
    <recommendedName>
        <fullName evidence="3">Ig-like domain-containing protein</fullName>
    </recommendedName>
</protein>
<dbReference type="InterPro" id="IPR036179">
    <property type="entry name" value="Ig-like_dom_sf"/>
</dbReference>
<dbReference type="AlphaFoldDB" id="A0A8B6E0I8"/>
<evidence type="ECO:0000313" key="4">
    <source>
        <dbReference type="EMBL" id="VDI27127.1"/>
    </source>
</evidence>
<dbReference type="InterPro" id="IPR050958">
    <property type="entry name" value="Cell_Adh-Cytoskel_Orgn"/>
</dbReference>
<keyword evidence="5" id="KW-1185">Reference proteome</keyword>
<dbReference type="InterPro" id="IPR003599">
    <property type="entry name" value="Ig_sub"/>
</dbReference>